<evidence type="ECO:0000313" key="3">
    <source>
        <dbReference type="Proteomes" id="UP000305067"/>
    </source>
</evidence>
<reference evidence="2 3" key="1">
    <citation type="journal article" date="2019" name="Nat. Ecol. Evol.">
        <title>Megaphylogeny resolves global patterns of mushroom evolution.</title>
        <authorList>
            <person name="Varga T."/>
            <person name="Krizsan K."/>
            <person name="Foldi C."/>
            <person name="Dima B."/>
            <person name="Sanchez-Garcia M."/>
            <person name="Sanchez-Ramirez S."/>
            <person name="Szollosi G.J."/>
            <person name="Szarkandi J.G."/>
            <person name="Papp V."/>
            <person name="Albert L."/>
            <person name="Andreopoulos W."/>
            <person name="Angelini C."/>
            <person name="Antonin V."/>
            <person name="Barry K.W."/>
            <person name="Bougher N.L."/>
            <person name="Buchanan P."/>
            <person name="Buyck B."/>
            <person name="Bense V."/>
            <person name="Catcheside P."/>
            <person name="Chovatia M."/>
            <person name="Cooper J."/>
            <person name="Damon W."/>
            <person name="Desjardin D."/>
            <person name="Finy P."/>
            <person name="Geml J."/>
            <person name="Haridas S."/>
            <person name="Hughes K."/>
            <person name="Justo A."/>
            <person name="Karasinski D."/>
            <person name="Kautmanova I."/>
            <person name="Kiss B."/>
            <person name="Kocsube S."/>
            <person name="Kotiranta H."/>
            <person name="LaButti K.M."/>
            <person name="Lechner B.E."/>
            <person name="Liimatainen K."/>
            <person name="Lipzen A."/>
            <person name="Lukacs Z."/>
            <person name="Mihaltcheva S."/>
            <person name="Morgado L.N."/>
            <person name="Niskanen T."/>
            <person name="Noordeloos M.E."/>
            <person name="Ohm R.A."/>
            <person name="Ortiz-Santana B."/>
            <person name="Ovrebo C."/>
            <person name="Racz N."/>
            <person name="Riley R."/>
            <person name="Savchenko A."/>
            <person name="Shiryaev A."/>
            <person name="Soop K."/>
            <person name="Spirin V."/>
            <person name="Szebenyi C."/>
            <person name="Tomsovsky M."/>
            <person name="Tulloss R.E."/>
            <person name="Uehling J."/>
            <person name="Grigoriev I.V."/>
            <person name="Vagvolgyi C."/>
            <person name="Papp T."/>
            <person name="Martin F.M."/>
            <person name="Miettinen O."/>
            <person name="Hibbett D.S."/>
            <person name="Nagy L.G."/>
        </authorList>
    </citation>
    <scope>NUCLEOTIDE SEQUENCE [LARGE SCALE GENOMIC DNA]</scope>
    <source>
        <strain evidence="2 3">CBS 309.79</strain>
    </source>
</reference>
<feature type="compositionally biased region" description="Basic and acidic residues" evidence="1">
    <location>
        <begin position="106"/>
        <end position="122"/>
    </location>
</feature>
<accession>A0A5C3Q9H4</accession>
<keyword evidence="3" id="KW-1185">Reference proteome</keyword>
<sequence>MSTPSTLSSNVFSSEDPGLVPRTAFTIFRNAYLATQYQTLCSRRTIANCPENSINITIMKLKQAGVFEEAVTVWDSMSSEARKQWQDMAFEEMRDFRRNSPDYVADQRRRVAEKPRRGDKGSSSKARVVFAAGIGSASGGPSAPLGLNTRGTDSGHNQGNWIKSERTGCSAVKRMEDELRYMTSGTADVLDDLDLASHSTVAPIGEDAHPQWNGDVYANYRL</sequence>
<gene>
    <name evidence="2" type="ORF">BDV98DRAFT_575066</name>
</gene>
<protein>
    <submittedName>
        <fullName evidence="2">Uncharacterized protein</fullName>
    </submittedName>
</protein>
<proteinExistence type="predicted"/>
<name>A0A5C3Q9H4_9AGAR</name>
<feature type="compositionally biased region" description="Polar residues" evidence="1">
    <location>
        <begin position="149"/>
        <end position="161"/>
    </location>
</feature>
<dbReference type="AlphaFoldDB" id="A0A5C3Q9H4"/>
<dbReference type="EMBL" id="ML178851">
    <property type="protein sequence ID" value="TFK97030.1"/>
    <property type="molecule type" value="Genomic_DNA"/>
</dbReference>
<dbReference type="Proteomes" id="UP000305067">
    <property type="component" value="Unassembled WGS sequence"/>
</dbReference>
<feature type="region of interest" description="Disordered" evidence="1">
    <location>
        <begin position="106"/>
        <end position="125"/>
    </location>
</feature>
<dbReference type="Gene3D" id="1.10.30.10">
    <property type="entry name" value="High mobility group box domain"/>
    <property type="match status" value="1"/>
</dbReference>
<evidence type="ECO:0000313" key="2">
    <source>
        <dbReference type="EMBL" id="TFK97030.1"/>
    </source>
</evidence>
<feature type="region of interest" description="Disordered" evidence="1">
    <location>
        <begin position="140"/>
        <end position="164"/>
    </location>
</feature>
<evidence type="ECO:0000256" key="1">
    <source>
        <dbReference type="SAM" id="MobiDB-lite"/>
    </source>
</evidence>
<dbReference type="InterPro" id="IPR036910">
    <property type="entry name" value="HMG_box_dom_sf"/>
</dbReference>
<dbReference type="SUPFAM" id="SSF47095">
    <property type="entry name" value="HMG-box"/>
    <property type="match status" value="1"/>
</dbReference>
<organism evidence="2 3">
    <name type="scientific">Pterulicium gracile</name>
    <dbReference type="NCBI Taxonomy" id="1884261"/>
    <lineage>
        <taxon>Eukaryota</taxon>
        <taxon>Fungi</taxon>
        <taxon>Dikarya</taxon>
        <taxon>Basidiomycota</taxon>
        <taxon>Agaricomycotina</taxon>
        <taxon>Agaricomycetes</taxon>
        <taxon>Agaricomycetidae</taxon>
        <taxon>Agaricales</taxon>
        <taxon>Pleurotineae</taxon>
        <taxon>Pterulaceae</taxon>
        <taxon>Pterulicium</taxon>
    </lineage>
</organism>